<name>W8VX55_9FLAO</name>
<evidence type="ECO:0000313" key="2">
    <source>
        <dbReference type="Proteomes" id="UP000031760"/>
    </source>
</evidence>
<dbReference type="EMBL" id="AP014548">
    <property type="protein sequence ID" value="BAO55337.1"/>
    <property type="molecule type" value="Genomic_DNA"/>
</dbReference>
<sequence length="49" mass="5758">MAGSLSRKRTTWKALNASMHFLIFNFLTRSHAQRKSCTFIHIISQFIFL</sequence>
<protein>
    <submittedName>
        <fullName evidence="1">Uncharacterized protein</fullName>
    </submittedName>
</protein>
<dbReference type="STRING" id="1454201.NMS_1328"/>
<accession>W8VX55</accession>
<gene>
    <name evidence="1" type="ORF">NMS_1328</name>
</gene>
<dbReference type="Proteomes" id="UP000031760">
    <property type="component" value="Chromosome"/>
</dbReference>
<evidence type="ECO:0000313" key="1">
    <source>
        <dbReference type="EMBL" id="BAO55337.1"/>
    </source>
</evidence>
<keyword evidence="2" id="KW-1185">Reference proteome</keyword>
<dbReference type="HOGENOM" id="CLU_3138343_0_0_10"/>
<organism evidence="1 2">
    <name type="scientific">Nonlabens marinus S1-08</name>
    <dbReference type="NCBI Taxonomy" id="1454201"/>
    <lineage>
        <taxon>Bacteria</taxon>
        <taxon>Pseudomonadati</taxon>
        <taxon>Bacteroidota</taxon>
        <taxon>Flavobacteriia</taxon>
        <taxon>Flavobacteriales</taxon>
        <taxon>Flavobacteriaceae</taxon>
        <taxon>Nonlabens</taxon>
    </lineage>
</organism>
<reference evidence="1 2" key="1">
    <citation type="journal article" date="2014" name="Proc. Natl. Acad. Sci. U.S.A.">
        <title>Functional characterization of flavobacteria rhodopsins reveals a unique class of light-driven chloride pump in bacteria.</title>
        <authorList>
            <person name="Yoshizawa S."/>
            <person name="Kumagai Y."/>
            <person name="Kim H."/>
            <person name="Ogura Y."/>
            <person name="Hayashi T."/>
            <person name="Iwasaki W."/>
            <person name="DeLong E.F."/>
            <person name="Kogure K."/>
        </authorList>
    </citation>
    <scope>NUCLEOTIDE SEQUENCE [LARGE SCALE GENOMIC DNA]</scope>
    <source>
        <strain evidence="1 2">S1-08</strain>
    </source>
</reference>
<proteinExistence type="predicted"/>
<dbReference type="AlphaFoldDB" id="W8VX55"/>
<dbReference type="KEGG" id="nmf:NMS_1328"/>